<evidence type="ECO:0000256" key="9">
    <source>
        <dbReference type="ARBA" id="ARBA00023136"/>
    </source>
</evidence>
<dbReference type="PANTHER" id="PTHR10791">
    <property type="entry name" value="RAG1-ACTIVATING PROTEIN 1"/>
    <property type="match status" value="1"/>
</dbReference>
<evidence type="ECO:0000256" key="6">
    <source>
        <dbReference type="ARBA" id="ARBA00022692"/>
    </source>
</evidence>
<keyword evidence="7" id="KW-0677">Repeat</keyword>
<evidence type="ECO:0000256" key="8">
    <source>
        <dbReference type="ARBA" id="ARBA00022989"/>
    </source>
</evidence>
<feature type="transmembrane region" description="Helical" evidence="12">
    <location>
        <begin position="195"/>
        <end position="216"/>
    </location>
</feature>
<dbReference type="PANTHER" id="PTHR10791:SF37">
    <property type="entry name" value="OS09G0508250 PROTEIN"/>
    <property type="match status" value="1"/>
</dbReference>
<feature type="transmembrane region" description="Helical" evidence="12">
    <location>
        <begin position="135"/>
        <end position="160"/>
    </location>
</feature>
<comment type="caution">
    <text evidence="13">The sequence shown here is derived from an EMBL/GenBank/DDBJ whole genome shotgun (WGS) entry which is preliminary data.</text>
</comment>
<dbReference type="Proteomes" id="UP000823388">
    <property type="component" value="Chromosome 2K"/>
</dbReference>
<feature type="transmembrane region" description="Helical" evidence="12">
    <location>
        <begin position="50"/>
        <end position="68"/>
    </location>
</feature>
<dbReference type="AlphaFoldDB" id="A0A8T0W5B6"/>
<evidence type="ECO:0000256" key="2">
    <source>
        <dbReference type="ARBA" id="ARBA00007809"/>
    </source>
</evidence>
<organism evidence="13 14">
    <name type="scientific">Panicum virgatum</name>
    <name type="common">Blackwell switchgrass</name>
    <dbReference type="NCBI Taxonomy" id="38727"/>
    <lineage>
        <taxon>Eukaryota</taxon>
        <taxon>Viridiplantae</taxon>
        <taxon>Streptophyta</taxon>
        <taxon>Embryophyta</taxon>
        <taxon>Tracheophyta</taxon>
        <taxon>Spermatophyta</taxon>
        <taxon>Magnoliopsida</taxon>
        <taxon>Liliopsida</taxon>
        <taxon>Poales</taxon>
        <taxon>Poaceae</taxon>
        <taxon>PACMAD clade</taxon>
        <taxon>Panicoideae</taxon>
        <taxon>Panicodae</taxon>
        <taxon>Paniceae</taxon>
        <taxon>Panicinae</taxon>
        <taxon>Panicum</taxon>
        <taxon>Panicum sect. Hiantes</taxon>
    </lineage>
</organism>
<comment type="function">
    <text evidence="10">Mediates both low-affinity uptake and efflux of sugar across the plasma membrane.</text>
</comment>
<accession>A0A8T0W5B6</accession>
<evidence type="ECO:0000256" key="11">
    <source>
        <dbReference type="ARBA" id="ARBA00038715"/>
    </source>
</evidence>
<evidence type="ECO:0000256" key="7">
    <source>
        <dbReference type="ARBA" id="ARBA00022737"/>
    </source>
</evidence>
<evidence type="ECO:0000256" key="5">
    <source>
        <dbReference type="ARBA" id="ARBA00022597"/>
    </source>
</evidence>
<evidence type="ECO:0000256" key="3">
    <source>
        <dbReference type="ARBA" id="ARBA00022448"/>
    </source>
</evidence>
<keyword evidence="5 12" id="KW-0762">Sugar transport</keyword>
<evidence type="ECO:0000313" key="14">
    <source>
        <dbReference type="Proteomes" id="UP000823388"/>
    </source>
</evidence>
<evidence type="ECO:0000256" key="1">
    <source>
        <dbReference type="ARBA" id="ARBA00004651"/>
    </source>
</evidence>
<dbReference type="InterPro" id="IPR047664">
    <property type="entry name" value="SWEET"/>
</dbReference>
<dbReference type="InterPro" id="IPR004316">
    <property type="entry name" value="SWEET_rpt"/>
</dbReference>
<feature type="transmembrane region" description="Helical" evidence="12">
    <location>
        <begin position="108"/>
        <end position="129"/>
    </location>
</feature>
<keyword evidence="3 12" id="KW-0813">Transport</keyword>
<comment type="subcellular location">
    <subcellularLocation>
        <location evidence="1 12">Cell membrane</location>
        <topology evidence="1 12">Multi-pass membrane protein</topology>
    </subcellularLocation>
</comment>
<dbReference type="FunFam" id="1.20.1280.290:FF:000003">
    <property type="entry name" value="Bidirectional sugar transporter SWEET"/>
    <property type="match status" value="1"/>
</dbReference>
<protein>
    <recommendedName>
        <fullName evidence="12">Bidirectional sugar transporter SWEET</fullName>
    </recommendedName>
</protein>
<evidence type="ECO:0000256" key="12">
    <source>
        <dbReference type="RuleBase" id="RU910715"/>
    </source>
</evidence>
<comment type="similarity">
    <text evidence="2 12">Belongs to the SWEET sugar transporter family.</text>
</comment>
<dbReference type="GO" id="GO:0051119">
    <property type="term" value="F:sugar transmembrane transporter activity"/>
    <property type="evidence" value="ECO:0007669"/>
    <property type="project" value="InterPro"/>
</dbReference>
<proteinExistence type="inferred from homology"/>
<comment type="subunit">
    <text evidence="11">Forms homooligomers and/or heterooligomers.</text>
</comment>
<feature type="transmembrane region" description="Helical" evidence="12">
    <location>
        <begin position="167"/>
        <end position="189"/>
    </location>
</feature>
<dbReference type="Pfam" id="PF03083">
    <property type="entry name" value="MtN3_slv"/>
    <property type="match status" value="2"/>
</dbReference>
<evidence type="ECO:0000256" key="10">
    <source>
        <dbReference type="ARBA" id="ARBA00037238"/>
    </source>
</evidence>
<keyword evidence="8 12" id="KW-1133">Transmembrane helix</keyword>
<keyword evidence="6 12" id="KW-0812">Transmembrane</keyword>
<feature type="transmembrane region" description="Helical" evidence="12">
    <location>
        <begin position="12"/>
        <end position="30"/>
    </location>
</feature>
<dbReference type="GO" id="GO:0005886">
    <property type="term" value="C:plasma membrane"/>
    <property type="evidence" value="ECO:0007669"/>
    <property type="project" value="UniProtKB-SubCell"/>
</dbReference>
<reference evidence="13" key="1">
    <citation type="submission" date="2020-05" db="EMBL/GenBank/DDBJ databases">
        <title>WGS assembly of Panicum virgatum.</title>
        <authorList>
            <person name="Lovell J.T."/>
            <person name="Jenkins J."/>
            <person name="Shu S."/>
            <person name="Juenger T.E."/>
            <person name="Schmutz J."/>
        </authorList>
    </citation>
    <scope>NUCLEOTIDE SEQUENCE</scope>
    <source>
        <strain evidence="13">AP13</strain>
    </source>
</reference>
<feature type="transmembrane region" description="Helical" evidence="12">
    <location>
        <begin position="74"/>
        <end position="96"/>
    </location>
</feature>
<name>A0A8T0W5B6_PANVG</name>
<comment type="function">
    <text evidence="12">Mediates both low-affinity uptake and efflux of sugar across the membrane.</text>
</comment>
<keyword evidence="9 12" id="KW-0472">Membrane</keyword>
<sequence>MAGGFFSMEHPWASAFGILGNIISFLVFLAPMPTFLRVYRKKSTEGFSSVPYVVALFSCTLWIFYALVKTNSSPLLTINAFGCAIESVYILLYLLYAPRPARLRALASFLLLNVAAFSLIAVVTLVLVAEAQRVRVLGSICLAFSMAVFVAPMSVVFVVIRTKSAEFMPFSLSFFLTLSAVAWFFYGLFTNDLYVTLPNVGGFFFGCVQMVLYCCYRKPKSAASVVLPTTAAALAAESAEMELPLAALDAAAVLPACAVPVLAELHKLEEAVGSPRKGGVKAI</sequence>
<keyword evidence="14" id="KW-1185">Reference proteome</keyword>
<gene>
    <name evidence="13" type="ORF">PVAP13_2KG203281</name>
</gene>
<evidence type="ECO:0000313" key="13">
    <source>
        <dbReference type="EMBL" id="KAG2644481.1"/>
    </source>
</evidence>
<dbReference type="FunFam" id="1.20.1280.290:FF:000001">
    <property type="entry name" value="Bidirectional sugar transporter SWEET"/>
    <property type="match status" value="1"/>
</dbReference>
<keyword evidence="4" id="KW-1003">Cell membrane</keyword>
<evidence type="ECO:0000256" key="4">
    <source>
        <dbReference type="ARBA" id="ARBA00022475"/>
    </source>
</evidence>
<dbReference type="Gene3D" id="1.20.1280.290">
    <property type="match status" value="2"/>
</dbReference>
<dbReference type="EMBL" id="CM029039">
    <property type="protein sequence ID" value="KAG2644481.1"/>
    <property type="molecule type" value="Genomic_DNA"/>
</dbReference>